<accession>A0ABV0D0K5</accession>
<evidence type="ECO:0000313" key="2">
    <source>
        <dbReference type="EMBL" id="MEN7537886.1"/>
    </source>
</evidence>
<evidence type="ECO:0000313" key="3">
    <source>
        <dbReference type="Proteomes" id="UP001484535"/>
    </source>
</evidence>
<dbReference type="NCBIfam" id="TIGR01444">
    <property type="entry name" value="fkbM_fam"/>
    <property type="match status" value="1"/>
</dbReference>
<dbReference type="Proteomes" id="UP001484535">
    <property type="component" value="Unassembled WGS sequence"/>
</dbReference>
<reference evidence="2 3" key="1">
    <citation type="submission" date="2024-05" db="EMBL/GenBank/DDBJ databases">
        <authorList>
            <person name="Park S."/>
        </authorList>
    </citation>
    <scope>NUCLEOTIDE SEQUENCE [LARGE SCALE GENOMIC DNA]</scope>
    <source>
        <strain evidence="2 3">DGU5</strain>
    </source>
</reference>
<dbReference type="InterPro" id="IPR006342">
    <property type="entry name" value="FkbM_mtfrase"/>
</dbReference>
<gene>
    <name evidence="2" type="ORF">ABDJ38_11955</name>
</gene>
<dbReference type="Pfam" id="PF05050">
    <property type="entry name" value="Methyltransf_21"/>
    <property type="match status" value="1"/>
</dbReference>
<comment type="caution">
    <text evidence="2">The sequence shown here is derived from an EMBL/GenBank/DDBJ whole genome shotgun (WGS) entry which is preliminary data.</text>
</comment>
<dbReference type="Gene3D" id="3.40.50.150">
    <property type="entry name" value="Vaccinia Virus protein VP39"/>
    <property type="match status" value="1"/>
</dbReference>
<protein>
    <submittedName>
        <fullName evidence="2">FkbM family methyltransferase</fullName>
    </submittedName>
</protein>
<keyword evidence="3" id="KW-1185">Reference proteome</keyword>
<dbReference type="SUPFAM" id="SSF53335">
    <property type="entry name" value="S-adenosyl-L-methionine-dependent methyltransferases"/>
    <property type="match status" value="1"/>
</dbReference>
<feature type="domain" description="Methyltransferase FkbM" evidence="1">
    <location>
        <begin position="13"/>
        <end position="166"/>
    </location>
</feature>
<dbReference type="RefSeq" id="WP_346785346.1">
    <property type="nucleotide sequence ID" value="NZ_JBDLBR010000004.1"/>
</dbReference>
<sequence>MPRFARNNGLIFDLGMNNGDDTDYYLKLGHTVVALEANPALCEQAAMRFAPAIAEGRLTVVHAAIWENAGETQFLVNLDNDHWSSIDPGWAKRDDSACKAITVECVTLADLFDQYGVPFYCKIDVEGVDHIVLDQLAHAEVKPEFVSVEDCRFGFDYMATLEACGYTGFKLLDQSTVAGHTDPATGHTFPAGSSGPLGRDIAGDWLPYPSMVEHYATTVRDREGNRLAPRTQWWDIHAAALS</sequence>
<name>A0ABV0D0K5_9SPHN</name>
<organism evidence="2 3">
    <name type="scientific">Aurantiacibacter flavus</name>
    <dbReference type="NCBI Taxonomy" id="3145232"/>
    <lineage>
        <taxon>Bacteria</taxon>
        <taxon>Pseudomonadati</taxon>
        <taxon>Pseudomonadota</taxon>
        <taxon>Alphaproteobacteria</taxon>
        <taxon>Sphingomonadales</taxon>
        <taxon>Erythrobacteraceae</taxon>
        <taxon>Aurantiacibacter</taxon>
    </lineage>
</organism>
<dbReference type="InterPro" id="IPR029063">
    <property type="entry name" value="SAM-dependent_MTases_sf"/>
</dbReference>
<dbReference type="GO" id="GO:0032259">
    <property type="term" value="P:methylation"/>
    <property type="evidence" value="ECO:0007669"/>
    <property type="project" value="UniProtKB-KW"/>
</dbReference>
<keyword evidence="2" id="KW-0808">Transferase</keyword>
<dbReference type="EMBL" id="JBDLBR010000004">
    <property type="protein sequence ID" value="MEN7537886.1"/>
    <property type="molecule type" value="Genomic_DNA"/>
</dbReference>
<dbReference type="GO" id="GO:0008168">
    <property type="term" value="F:methyltransferase activity"/>
    <property type="evidence" value="ECO:0007669"/>
    <property type="project" value="UniProtKB-KW"/>
</dbReference>
<evidence type="ECO:0000259" key="1">
    <source>
        <dbReference type="Pfam" id="PF05050"/>
    </source>
</evidence>
<proteinExistence type="predicted"/>
<keyword evidence="2" id="KW-0489">Methyltransferase</keyword>